<feature type="region of interest" description="Disordered" evidence="1">
    <location>
        <begin position="36"/>
        <end position="172"/>
    </location>
</feature>
<dbReference type="AlphaFoldDB" id="A0A0R3X9M2"/>
<reference evidence="4" key="1">
    <citation type="submission" date="2017-02" db="UniProtKB">
        <authorList>
            <consortium name="WormBaseParasite"/>
        </authorList>
    </citation>
    <scope>IDENTIFICATION</scope>
</reference>
<sequence length="172" mass="20566">MAEVMTEEWREEISPSQINLFYSGKVAEGVLIERHRDHGEGQIDSITTLETSTSTPSVSTASMEGSNQPNLKLSTNVMKDCCWDVQTEERDDEEEEEEEEKEKEEDEEEEEKNDEEEERDDEEEKEEEEEEKEEEEEEERDDEEEEKEEKEKEEDEEEEKKNDEEEEKEEER</sequence>
<reference evidence="2 3" key="2">
    <citation type="submission" date="2018-11" db="EMBL/GenBank/DDBJ databases">
        <authorList>
            <consortium name="Pathogen Informatics"/>
        </authorList>
    </citation>
    <scope>NUCLEOTIDE SEQUENCE [LARGE SCALE GENOMIC DNA]</scope>
</reference>
<organism evidence="4">
    <name type="scientific">Hydatigena taeniaeformis</name>
    <name type="common">Feline tapeworm</name>
    <name type="synonym">Taenia taeniaeformis</name>
    <dbReference type="NCBI Taxonomy" id="6205"/>
    <lineage>
        <taxon>Eukaryota</taxon>
        <taxon>Metazoa</taxon>
        <taxon>Spiralia</taxon>
        <taxon>Lophotrochozoa</taxon>
        <taxon>Platyhelminthes</taxon>
        <taxon>Cestoda</taxon>
        <taxon>Eucestoda</taxon>
        <taxon>Cyclophyllidea</taxon>
        <taxon>Taeniidae</taxon>
        <taxon>Hydatigera</taxon>
    </lineage>
</organism>
<evidence type="ECO:0000256" key="1">
    <source>
        <dbReference type="SAM" id="MobiDB-lite"/>
    </source>
</evidence>
<name>A0A0R3X9M2_HYDTA</name>
<accession>A0A0R3X9M2</accession>
<evidence type="ECO:0000313" key="3">
    <source>
        <dbReference type="Proteomes" id="UP000274429"/>
    </source>
</evidence>
<feature type="compositionally biased region" description="Polar residues" evidence="1">
    <location>
        <begin position="63"/>
        <end position="77"/>
    </location>
</feature>
<proteinExistence type="predicted"/>
<evidence type="ECO:0000313" key="4">
    <source>
        <dbReference type="WBParaSite" id="TTAC_0001024701-mRNA-1"/>
    </source>
</evidence>
<protein>
    <submittedName>
        <fullName evidence="4">Ubiquitin-like domain-containing protein</fullName>
    </submittedName>
</protein>
<dbReference type="WBParaSite" id="TTAC_0001024701-mRNA-1">
    <property type="protein sequence ID" value="TTAC_0001024701-mRNA-1"/>
    <property type="gene ID" value="TTAC_0001024701"/>
</dbReference>
<evidence type="ECO:0000313" key="2">
    <source>
        <dbReference type="EMBL" id="VDM35212.1"/>
    </source>
</evidence>
<dbReference type="Proteomes" id="UP000274429">
    <property type="component" value="Unassembled WGS sequence"/>
</dbReference>
<gene>
    <name evidence="2" type="ORF">TTAC_LOCUS10232</name>
</gene>
<feature type="compositionally biased region" description="Acidic residues" evidence="1">
    <location>
        <begin position="89"/>
        <end position="172"/>
    </location>
</feature>
<dbReference type="EMBL" id="UYWX01021453">
    <property type="protein sequence ID" value="VDM35212.1"/>
    <property type="molecule type" value="Genomic_DNA"/>
</dbReference>
<feature type="compositionally biased region" description="Low complexity" evidence="1">
    <location>
        <begin position="45"/>
        <end position="62"/>
    </location>
</feature>
<keyword evidence="3" id="KW-1185">Reference proteome</keyword>